<dbReference type="RefSeq" id="WP_012697360.1">
    <property type="nucleotide sequence ID" value="NZ_CP022115.1"/>
</dbReference>
<accession>A0A248LJU5</accession>
<dbReference type="Proteomes" id="UP000197424">
    <property type="component" value="Chromosome"/>
</dbReference>
<organism evidence="1 3">
    <name type="scientific">Laribacter hongkongensis</name>
    <dbReference type="NCBI Taxonomy" id="168471"/>
    <lineage>
        <taxon>Bacteria</taxon>
        <taxon>Pseudomonadati</taxon>
        <taxon>Pseudomonadota</taxon>
        <taxon>Betaproteobacteria</taxon>
        <taxon>Neisseriales</taxon>
        <taxon>Aquaspirillaceae</taxon>
        <taxon>Laribacter</taxon>
    </lineage>
</organism>
<evidence type="ECO:0000313" key="1">
    <source>
        <dbReference type="EMBL" id="ASJ24815.1"/>
    </source>
</evidence>
<evidence type="ECO:0000313" key="4">
    <source>
        <dbReference type="Proteomes" id="UP001200247"/>
    </source>
</evidence>
<dbReference type="AlphaFoldDB" id="A0A248LJU5"/>
<proteinExistence type="predicted"/>
<evidence type="ECO:0000313" key="3">
    <source>
        <dbReference type="Proteomes" id="UP000197424"/>
    </source>
</evidence>
<dbReference type="Proteomes" id="UP001200247">
    <property type="component" value="Unassembled WGS sequence"/>
</dbReference>
<dbReference type="OrthoDB" id="9204589at2"/>
<reference evidence="3" key="2">
    <citation type="submission" date="2017-06" db="EMBL/GenBank/DDBJ databases">
        <title>Whole genome sequence of Laribacter hongkongensis LHGZ1.</title>
        <authorList>
            <person name="Chen D."/>
            <person name="Wu H."/>
            <person name="Chen J."/>
        </authorList>
    </citation>
    <scope>NUCLEOTIDE SEQUENCE [LARGE SCALE GENOMIC DNA]</scope>
    <source>
        <strain evidence="3">LHGZ1</strain>
    </source>
</reference>
<dbReference type="EMBL" id="CP022115">
    <property type="protein sequence ID" value="ASJ24815.1"/>
    <property type="molecule type" value="Genomic_DNA"/>
</dbReference>
<protein>
    <submittedName>
        <fullName evidence="1">Uncharacterized protein</fullName>
    </submittedName>
</protein>
<evidence type="ECO:0000313" key="2">
    <source>
        <dbReference type="EMBL" id="MCG9025152.1"/>
    </source>
</evidence>
<reference evidence="2 4" key="4">
    <citation type="submission" date="2021-10" db="EMBL/GenBank/DDBJ databases">
        <title>Whole-genome sequencing analysis of Laribacter hongkongensis: virulence gene profiles, carbohydrate-active enzyme prediction, and antimicrobial resistance characterization.</title>
        <authorList>
            <person name="Yuan P."/>
            <person name="Zhan Y."/>
            <person name="Chen D."/>
        </authorList>
    </citation>
    <scope>NUCLEOTIDE SEQUENCE [LARGE SCALE GENOMIC DNA]</scope>
    <source>
        <strain evidence="2 4">W67</strain>
    </source>
</reference>
<sequence length="93" mass="10465">MLKSLLIGGPLNGQWIEQGREQEKLHLEHDGQTYEYSRTLYLWQAQNAMWLFYWHGKPSSAEVLSTIEAAGLAPVCNISDAFSFGGLDVSPHE</sequence>
<name>A0A248LJU5_9NEIS</name>
<gene>
    <name evidence="2" type="ORF">LH440_04415</name>
    <name evidence="1" type="ORF">LHGZ1_1984</name>
</gene>
<reference evidence="1" key="3">
    <citation type="submission" date="2017-06" db="EMBL/GenBank/DDBJ databases">
        <authorList>
            <person name="Kim H.J."/>
            <person name="Triplett B.A."/>
        </authorList>
    </citation>
    <scope>NUCLEOTIDE SEQUENCE</scope>
    <source>
        <strain evidence="1">HLGZ1</strain>
    </source>
</reference>
<reference evidence="1" key="1">
    <citation type="journal article" date="2017" name="J. Antimicrob. Chemother.">
        <title>Emergence and genomic analysis of MDR Laribacter hongkongensis strain HLGZ1 from Guangzhou, China.</title>
        <authorList>
            <person name="Wu H.K."/>
            <person name="Chen J.H."/>
            <person name="Yang L."/>
            <person name="Li A.R."/>
            <person name="Su D.H."/>
            <person name="Lin Y.P."/>
            <person name="Chen D.Q."/>
        </authorList>
    </citation>
    <scope>NUCLEOTIDE SEQUENCE</scope>
    <source>
        <strain evidence="1">HLGZ1</strain>
    </source>
</reference>
<dbReference type="GeneID" id="75108726"/>
<dbReference type="EMBL" id="JAJAXM010000005">
    <property type="protein sequence ID" value="MCG9025152.1"/>
    <property type="molecule type" value="Genomic_DNA"/>
</dbReference>